<evidence type="ECO:0000256" key="1">
    <source>
        <dbReference type="SAM" id="Phobius"/>
    </source>
</evidence>
<dbReference type="KEGG" id="vg:80540923"/>
<reference evidence="3" key="1">
    <citation type="journal article" date="2019" name="J. Virol.">
        <title>Medusavirus, a novel large DNA virus discovered from hot spring water.</title>
        <authorList>
            <person name="Yoshikawa G."/>
            <person name="Blanc-Mathieu R."/>
            <person name="Song C."/>
            <person name="Kayama Y."/>
            <person name="Mochizuki T."/>
            <person name="Murata K."/>
            <person name="Ogata H."/>
            <person name="Takemura M."/>
        </authorList>
    </citation>
    <scope>NUCLEOTIDE SEQUENCE [LARGE SCALE GENOMIC DNA]</scope>
</reference>
<feature type="transmembrane region" description="Helical" evidence="1">
    <location>
        <begin position="6"/>
        <end position="28"/>
    </location>
</feature>
<keyword evidence="1" id="KW-1133">Transmembrane helix</keyword>
<accession>A0A3T1CXM5</accession>
<organism evidence="2 3">
    <name type="scientific">Acanthamoeba castellanii medusavirus J1</name>
    <dbReference type="NCBI Taxonomy" id="3114988"/>
    <lineage>
        <taxon>Viruses</taxon>
        <taxon>Varidnaviria</taxon>
        <taxon>Bamfordvirae</taxon>
        <taxon>Nucleocytoviricota</taxon>
        <taxon>Megaviricetes</taxon>
        <taxon>Mamonoviridae</taxon>
        <taxon>Medusavirus</taxon>
        <taxon>Medusavirus medusae</taxon>
    </lineage>
</organism>
<keyword evidence="1" id="KW-0812">Transmembrane</keyword>
<evidence type="ECO:0000313" key="2">
    <source>
        <dbReference type="EMBL" id="BBI30571.1"/>
    </source>
</evidence>
<dbReference type="EMBL" id="AP018495">
    <property type="protein sequence ID" value="BBI30571.1"/>
    <property type="molecule type" value="Genomic_DNA"/>
</dbReference>
<keyword evidence="1" id="KW-0472">Membrane</keyword>
<evidence type="ECO:0000313" key="3">
    <source>
        <dbReference type="Proteomes" id="UP001161669"/>
    </source>
</evidence>
<protein>
    <submittedName>
        <fullName evidence="2">Uncharacterized protein</fullName>
    </submittedName>
</protein>
<name>A0A3T1CXM5_9VIRU</name>
<feature type="transmembrane region" description="Helical" evidence="1">
    <location>
        <begin position="49"/>
        <end position="73"/>
    </location>
</feature>
<sequence length="99" mass="10491">MATVPVEIATIVVGCATCVAAGAVAGLWKTLLRIKSEDEAQRSDRCFSYYDVMDAAVGAAWGGAIGGIVALTAPVSVPYYMWLRSERGSENHDTSMFGE</sequence>
<proteinExistence type="predicted"/>
<keyword evidence="3" id="KW-1185">Reference proteome</keyword>
<dbReference type="Proteomes" id="UP001161669">
    <property type="component" value="Segment"/>
</dbReference>